<dbReference type="InterPro" id="IPR036976">
    <property type="entry name" value="RimM_N_sf"/>
</dbReference>
<gene>
    <name evidence="5 8" type="primary">rimM</name>
    <name evidence="8" type="ORF">EYW49_14565</name>
</gene>
<keyword evidence="1 5" id="KW-0963">Cytoplasm</keyword>
<dbReference type="InterPro" id="IPR056792">
    <property type="entry name" value="PRC_RimM"/>
</dbReference>
<evidence type="ECO:0000256" key="3">
    <source>
        <dbReference type="ARBA" id="ARBA00022552"/>
    </source>
</evidence>
<comment type="domain">
    <text evidence="5">The PRC barrel domain binds ribosomal protein uS19.</text>
</comment>
<dbReference type="InterPro" id="IPR009000">
    <property type="entry name" value="Transl_B-barrel_sf"/>
</dbReference>
<comment type="subcellular location">
    <subcellularLocation>
        <location evidence="5">Cytoplasm</location>
    </subcellularLocation>
</comment>
<protein>
    <recommendedName>
        <fullName evidence="5">Ribosome maturation factor RimM</fullName>
    </recommendedName>
</protein>
<dbReference type="HAMAP" id="MF_00014">
    <property type="entry name" value="Ribosome_mat_RimM"/>
    <property type="match status" value="1"/>
</dbReference>
<comment type="similarity">
    <text evidence="5">Belongs to the RimM family.</text>
</comment>
<dbReference type="GO" id="GO:0042274">
    <property type="term" value="P:ribosomal small subunit biogenesis"/>
    <property type="evidence" value="ECO:0007669"/>
    <property type="project" value="UniProtKB-UniRule"/>
</dbReference>
<dbReference type="PANTHER" id="PTHR33692:SF1">
    <property type="entry name" value="RIBOSOME MATURATION FACTOR RIMM"/>
    <property type="match status" value="1"/>
</dbReference>
<evidence type="ECO:0000256" key="2">
    <source>
        <dbReference type="ARBA" id="ARBA00022517"/>
    </source>
</evidence>
<dbReference type="GO" id="GO:0005737">
    <property type="term" value="C:cytoplasm"/>
    <property type="evidence" value="ECO:0007669"/>
    <property type="project" value="UniProtKB-SubCell"/>
</dbReference>
<accession>A0A4Q9VM21</accession>
<keyword evidence="2 5" id="KW-0690">Ribosome biogenesis</keyword>
<dbReference type="AlphaFoldDB" id="A0A4Q9VM21"/>
<evidence type="ECO:0000313" key="9">
    <source>
        <dbReference type="Proteomes" id="UP000292781"/>
    </source>
</evidence>
<reference evidence="8 9" key="1">
    <citation type="submission" date="2019-02" db="EMBL/GenBank/DDBJ databases">
        <title>Siculibacillus lacustris gen. nov., sp. nov., a new rosette-forming bacterium isolated from a freshwater crater lake (Lake St. Ana, Romania).</title>
        <authorList>
            <person name="Felfoldi T."/>
            <person name="Marton Z."/>
            <person name="Szabo A."/>
            <person name="Mentes A."/>
            <person name="Boka K."/>
            <person name="Marialigeti K."/>
            <person name="Mathe I."/>
            <person name="Koncz M."/>
            <person name="Schumann P."/>
            <person name="Toth E."/>
        </authorList>
    </citation>
    <scope>NUCLEOTIDE SEQUENCE [LARGE SCALE GENOMIC DNA]</scope>
    <source>
        <strain evidence="8 9">SA-279</strain>
    </source>
</reference>
<proteinExistence type="inferred from homology"/>
<dbReference type="PANTHER" id="PTHR33692">
    <property type="entry name" value="RIBOSOME MATURATION FACTOR RIMM"/>
    <property type="match status" value="1"/>
</dbReference>
<dbReference type="GO" id="GO:0006364">
    <property type="term" value="P:rRNA processing"/>
    <property type="evidence" value="ECO:0007669"/>
    <property type="project" value="UniProtKB-UniRule"/>
</dbReference>
<comment type="subunit">
    <text evidence="5">Binds ribosomal protein uS19.</text>
</comment>
<dbReference type="GO" id="GO:0043022">
    <property type="term" value="F:ribosome binding"/>
    <property type="evidence" value="ECO:0007669"/>
    <property type="project" value="InterPro"/>
</dbReference>
<dbReference type="SUPFAM" id="SSF50447">
    <property type="entry name" value="Translation proteins"/>
    <property type="match status" value="1"/>
</dbReference>
<dbReference type="Gene3D" id="2.30.30.240">
    <property type="entry name" value="PRC-barrel domain"/>
    <property type="match status" value="1"/>
</dbReference>
<sequence length="181" mass="19439">MTSDPILVGRIGAAHGIRGEVRVKAFTEPAEALGDYGPLMLPDGRRLTIERMRDQGTMLVVKFREIADRTAAERFNGLDLTIERSALPAPDDEETFYHADLVGLAVVDGTGDTLGRIVAVPNFGAGDLLEVQPAEGGTYYLPFTRAFVPTVDVAGGRVTVELPADFFDTEEPTDAETGDDA</sequence>
<dbReference type="InterPro" id="IPR002676">
    <property type="entry name" value="RimM_N"/>
</dbReference>
<keyword evidence="3 5" id="KW-0698">rRNA processing</keyword>
<keyword evidence="9" id="KW-1185">Reference proteome</keyword>
<dbReference type="InterPro" id="IPR011033">
    <property type="entry name" value="PRC_barrel-like_sf"/>
</dbReference>
<evidence type="ECO:0000256" key="4">
    <source>
        <dbReference type="ARBA" id="ARBA00023186"/>
    </source>
</evidence>
<dbReference type="Gene3D" id="2.40.30.60">
    <property type="entry name" value="RimM"/>
    <property type="match status" value="1"/>
</dbReference>
<dbReference type="InterPro" id="IPR011961">
    <property type="entry name" value="RimM"/>
</dbReference>
<comment type="function">
    <text evidence="5">An accessory protein needed during the final step in the assembly of 30S ribosomal subunit, possibly for assembly of the head region. Essential for efficient processing of 16S rRNA. May be needed both before and after RbfA during the maturation of 16S rRNA. It has affinity for free ribosomal 30S subunits but not for 70S ribosomes.</text>
</comment>
<keyword evidence="4 5" id="KW-0143">Chaperone</keyword>
<comment type="caution">
    <text evidence="8">The sequence shown here is derived from an EMBL/GenBank/DDBJ whole genome shotgun (WGS) entry which is preliminary data.</text>
</comment>
<dbReference type="NCBIfam" id="TIGR02273">
    <property type="entry name" value="16S_RimM"/>
    <property type="match status" value="1"/>
</dbReference>
<dbReference type="EMBL" id="SJFN01000021">
    <property type="protein sequence ID" value="TBW36322.1"/>
    <property type="molecule type" value="Genomic_DNA"/>
</dbReference>
<organism evidence="8 9">
    <name type="scientific">Siculibacillus lacustris</name>
    <dbReference type="NCBI Taxonomy" id="1549641"/>
    <lineage>
        <taxon>Bacteria</taxon>
        <taxon>Pseudomonadati</taxon>
        <taxon>Pseudomonadota</taxon>
        <taxon>Alphaproteobacteria</taxon>
        <taxon>Hyphomicrobiales</taxon>
        <taxon>Ancalomicrobiaceae</taxon>
        <taxon>Siculibacillus</taxon>
    </lineage>
</organism>
<dbReference type="RefSeq" id="WP_131310318.1">
    <property type="nucleotide sequence ID" value="NZ_SJFN01000021.1"/>
</dbReference>
<dbReference type="Pfam" id="PF01782">
    <property type="entry name" value="RimM"/>
    <property type="match status" value="1"/>
</dbReference>
<evidence type="ECO:0000259" key="6">
    <source>
        <dbReference type="Pfam" id="PF01782"/>
    </source>
</evidence>
<feature type="domain" description="Ribosome maturation factor RimM PRC barrel" evidence="7">
    <location>
        <begin position="99"/>
        <end position="165"/>
    </location>
</feature>
<evidence type="ECO:0000313" key="8">
    <source>
        <dbReference type="EMBL" id="TBW36322.1"/>
    </source>
</evidence>
<evidence type="ECO:0000256" key="5">
    <source>
        <dbReference type="HAMAP-Rule" id="MF_00014"/>
    </source>
</evidence>
<feature type="domain" description="RimM N-terminal" evidence="6">
    <location>
        <begin position="8"/>
        <end position="85"/>
    </location>
</feature>
<dbReference type="SUPFAM" id="SSF50346">
    <property type="entry name" value="PRC-barrel domain"/>
    <property type="match status" value="1"/>
</dbReference>
<evidence type="ECO:0000256" key="1">
    <source>
        <dbReference type="ARBA" id="ARBA00022490"/>
    </source>
</evidence>
<dbReference type="Pfam" id="PF24986">
    <property type="entry name" value="PRC_RimM"/>
    <property type="match status" value="1"/>
</dbReference>
<evidence type="ECO:0000259" key="7">
    <source>
        <dbReference type="Pfam" id="PF24986"/>
    </source>
</evidence>
<dbReference type="GO" id="GO:0005840">
    <property type="term" value="C:ribosome"/>
    <property type="evidence" value="ECO:0007669"/>
    <property type="project" value="InterPro"/>
</dbReference>
<dbReference type="Proteomes" id="UP000292781">
    <property type="component" value="Unassembled WGS sequence"/>
</dbReference>
<name>A0A4Q9VM21_9HYPH</name>
<dbReference type="OrthoDB" id="9788191at2"/>